<dbReference type="PANTHER" id="PTHR37178:SF1">
    <property type="entry name" value="PLANT_PROTEIN"/>
    <property type="match status" value="1"/>
</dbReference>
<dbReference type="EMBL" id="JARAOO010000010">
    <property type="protein sequence ID" value="KAJ7953858.1"/>
    <property type="molecule type" value="Genomic_DNA"/>
</dbReference>
<reference evidence="1" key="1">
    <citation type="journal article" date="2023" name="Science">
        <title>Elucidation of the pathway for biosynthesis of saponin adjuvants from the soapbark tree.</title>
        <authorList>
            <person name="Reed J."/>
            <person name="Orme A."/>
            <person name="El-Demerdash A."/>
            <person name="Owen C."/>
            <person name="Martin L.B.B."/>
            <person name="Misra R.C."/>
            <person name="Kikuchi S."/>
            <person name="Rejzek M."/>
            <person name="Martin A.C."/>
            <person name="Harkess A."/>
            <person name="Leebens-Mack J."/>
            <person name="Louveau T."/>
            <person name="Stephenson M.J."/>
            <person name="Osbourn A."/>
        </authorList>
    </citation>
    <scope>NUCLEOTIDE SEQUENCE</scope>
    <source>
        <strain evidence="1">S10</strain>
    </source>
</reference>
<dbReference type="PANTHER" id="PTHR37178">
    <property type="entry name" value="PLANT/PROTEIN"/>
    <property type="match status" value="1"/>
</dbReference>
<dbReference type="Proteomes" id="UP001163823">
    <property type="component" value="Chromosome 10"/>
</dbReference>
<dbReference type="KEGG" id="qsa:O6P43_025504"/>
<accession>A0AAD7L9R6</accession>
<name>A0AAD7L9R6_QUISA</name>
<evidence type="ECO:0000313" key="2">
    <source>
        <dbReference type="Proteomes" id="UP001163823"/>
    </source>
</evidence>
<evidence type="ECO:0000313" key="1">
    <source>
        <dbReference type="EMBL" id="KAJ7953858.1"/>
    </source>
</evidence>
<dbReference type="AlphaFoldDB" id="A0AAD7L9R6"/>
<proteinExistence type="predicted"/>
<gene>
    <name evidence="1" type="ORF">O6P43_025504</name>
</gene>
<organism evidence="1 2">
    <name type="scientific">Quillaja saponaria</name>
    <name type="common">Soap bark tree</name>
    <dbReference type="NCBI Taxonomy" id="32244"/>
    <lineage>
        <taxon>Eukaryota</taxon>
        <taxon>Viridiplantae</taxon>
        <taxon>Streptophyta</taxon>
        <taxon>Embryophyta</taxon>
        <taxon>Tracheophyta</taxon>
        <taxon>Spermatophyta</taxon>
        <taxon>Magnoliopsida</taxon>
        <taxon>eudicotyledons</taxon>
        <taxon>Gunneridae</taxon>
        <taxon>Pentapetalae</taxon>
        <taxon>rosids</taxon>
        <taxon>fabids</taxon>
        <taxon>Fabales</taxon>
        <taxon>Quillajaceae</taxon>
        <taxon>Quillaja</taxon>
    </lineage>
</organism>
<comment type="caution">
    <text evidence="1">The sequence shown here is derived from an EMBL/GenBank/DDBJ whole genome shotgun (WGS) entry which is preliminary data.</text>
</comment>
<protein>
    <submittedName>
        <fullName evidence="1">Plant/protein</fullName>
    </submittedName>
</protein>
<sequence length="103" mass="11486">MEINIKACVCTNPKGKSVEHYEDKEKSKVLEDETEASRYCDLLQGEGQGCEGVAEIEASPVFDLCRKMRTPAALFRRGRTLPLPSLELNLKARKLSLEDQDGS</sequence>
<keyword evidence="2" id="KW-1185">Reference proteome</keyword>